<comment type="caution">
    <text evidence="4">The sequence shown here is derived from an EMBL/GenBank/DDBJ whole genome shotgun (WGS) entry which is preliminary data.</text>
</comment>
<gene>
    <name evidence="4" type="ORF">Cboi02_000493900</name>
</gene>
<dbReference type="FunFam" id="3.40.50.720:FF:000121">
    <property type="entry name" value="Prostaglandin reductase 2"/>
    <property type="match status" value="1"/>
</dbReference>
<dbReference type="PANTHER" id="PTHR43205">
    <property type="entry name" value="PROSTAGLANDIN REDUCTASE"/>
    <property type="match status" value="1"/>
</dbReference>
<keyword evidence="1" id="KW-0560">Oxidoreductase</keyword>
<dbReference type="SMART" id="SM00829">
    <property type="entry name" value="PKS_ER"/>
    <property type="match status" value="1"/>
</dbReference>
<dbReference type="InterPro" id="IPR041694">
    <property type="entry name" value="ADH_N_2"/>
</dbReference>
<dbReference type="Proteomes" id="UP001165120">
    <property type="component" value="Unassembled WGS sequence"/>
</dbReference>
<dbReference type="CDD" id="cd05288">
    <property type="entry name" value="PGDH"/>
    <property type="match status" value="1"/>
</dbReference>
<keyword evidence="5" id="KW-1185">Reference proteome</keyword>
<dbReference type="PANTHER" id="PTHR43205:SF19">
    <property type="entry name" value="ENOYL REDUCTASE (ER) DOMAIN-CONTAINING PROTEIN"/>
    <property type="match status" value="1"/>
</dbReference>
<dbReference type="EMBL" id="BSXN01002178">
    <property type="protein sequence ID" value="GME75814.1"/>
    <property type="molecule type" value="Genomic_DNA"/>
</dbReference>
<dbReference type="Gene3D" id="3.40.50.720">
    <property type="entry name" value="NAD(P)-binding Rossmann-like Domain"/>
    <property type="match status" value="1"/>
</dbReference>
<dbReference type="AlphaFoldDB" id="A0A9W6T5P5"/>
<reference evidence="4" key="1">
    <citation type="submission" date="2023-04" db="EMBL/GenBank/DDBJ databases">
        <title>Candida boidinii NBRC 10035.</title>
        <authorList>
            <person name="Ichikawa N."/>
            <person name="Sato H."/>
            <person name="Tonouchi N."/>
        </authorList>
    </citation>
    <scope>NUCLEOTIDE SEQUENCE</scope>
    <source>
        <strain evidence="4">NBRC 10035</strain>
    </source>
</reference>
<feature type="domain" description="Enoyl reductase (ER)" evidence="3">
    <location>
        <begin position="118"/>
        <end position="457"/>
    </location>
</feature>
<dbReference type="InterPro" id="IPR011032">
    <property type="entry name" value="GroES-like_sf"/>
</dbReference>
<accession>A0A9W6T5P5</accession>
<evidence type="ECO:0000256" key="1">
    <source>
        <dbReference type="ARBA" id="ARBA00023002"/>
    </source>
</evidence>
<evidence type="ECO:0000259" key="3">
    <source>
        <dbReference type="SMART" id="SM00829"/>
    </source>
</evidence>
<dbReference type="InterPro" id="IPR036291">
    <property type="entry name" value="NAD(P)-bd_dom_sf"/>
</dbReference>
<dbReference type="GO" id="GO:0016628">
    <property type="term" value="F:oxidoreductase activity, acting on the CH-CH group of donors, NAD or NADP as acceptor"/>
    <property type="evidence" value="ECO:0007669"/>
    <property type="project" value="InterPro"/>
</dbReference>
<dbReference type="Pfam" id="PF16884">
    <property type="entry name" value="ADH_N_2"/>
    <property type="match status" value="1"/>
</dbReference>
<dbReference type="InterPro" id="IPR045010">
    <property type="entry name" value="MDR_fam"/>
</dbReference>
<name>A0A9W6T5P5_CANBO</name>
<feature type="compositionally biased region" description="Basic residues" evidence="2">
    <location>
        <begin position="7"/>
        <end position="17"/>
    </location>
</feature>
<dbReference type="SUPFAM" id="SSF50129">
    <property type="entry name" value="GroES-like"/>
    <property type="match status" value="1"/>
</dbReference>
<feature type="region of interest" description="Disordered" evidence="2">
    <location>
        <begin position="1"/>
        <end position="26"/>
    </location>
</feature>
<protein>
    <submittedName>
        <fullName evidence="4">Unnamed protein product</fullName>
    </submittedName>
</protein>
<proteinExistence type="predicted"/>
<dbReference type="Pfam" id="PF00107">
    <property type="entry name" value="ADH_zinc_N"/>
    <property type="match status" value="1"/>
</dbReference>
<organism evidence="4 5">
    <name type="scientific">Candida boidinii</name>
    <name type="common">Yeast</name>
    <dbReference type="NCBI Taxonomy" id="5477"/>
    <lineage>
        <taxon>Eukaryota</taxon>
        <taxon>Fungi</taxon>
        <taxon>Dikarya</taxon>
        <taxon>Ascomycota</taxon>
        <taxon>Saccharomycotina</taxon>
        <taxon>Pichiomycetes</taxon>
        <taxon>Pichiales</taxon>
        <taxon>Pichiaceae</taxon>
        <taxon>Ogataea</taxon>
        <taxon>Ogataea/Candida clade</taxon>
    </lineage>
</organism>
<dbReference type="InterPro" id="IPR013149">
    <property type="entry name" value="ADH-like_C"/>
</dbReference>
<evidence type="ECO:0000313" key="4">
    <source>
        <dbReference type="EMBL" id="GME75814.1"/>
    </source>
</evidence>
<evidence type="ECO:0000313" key="5">
    <source>
        <dbReference type="Proteomes" id="UP001165120"/>
    </source>
</evidence>
<dbReference type="Gene3D" id="3.90.180.10">
    <property type="entry name" value="Medium-chain alcohol dehydrogenases, catalytic domain"/>
    <property type="match status" value="1"/>
</dbReference>
<sequence length="467" mass="52266">MLFTRNIGKKKKKKYKSSKIQSGDQRENYTDKKLNIDSITKIKSVQDITNNKSDLTHRASLIETNHKRNNTSFISSISTDFKFRKRSVVIKEEVEVMNFAKTIILSNPPKTQVNFDLGAEDSTFKYVEHKFSISDIPKDNVAIKTLYISNDPAQRGWIQQNSDPKASYVTPVKKGTPVRCQAIAEIIGIGENVTEYKVGDIVYTTGFWADRIIINKKLIFNRINTANSNVPLYYYLSALGMTALTAYFGLTEVGNIEKGDTVIVTAASGATGSMVVQLAKKVFGASKVIGISGSDSKCRYVESIGADICLNYRDSDFNRQLDLAVGSQTREGGADILFDNVGGKLLDRCMRQLRIKGKVVACGAIAGYNDPEKYIVRNWPYIISRRLRIEGFLVFDYSKKFGEALNLLSNSLQNGKIKFSKDTEVIIFDCTGDKFKNIPKIWSKLFNDDKPSGKVLSLVNKFNNSKI</sequence>
<evidence type="ECO:0000256" key="2">
    <source>
        <dbReference type="SAM" id="MobiDB-lite"/>
    </source>
</evidence>
<dbReference type="InterPro" id="IPR020843">
    <property type="entry name" value="ER"/>
</dbReference>
<dbReference type="SUPFAM" id="SSF51735">
    <property type="entry name" value="NAD(P)-binding Rossmann-fold domains"/>
    <property type="match status" value="1"/>
</dbReference>